<dbReference type="Pfam" id="PF03291">
    <property type="entry name" value="mRNA_G-N7_MeTrfase"/>
    <property type="match status" value="1"/>
</dbReference>
<gene>
    <name evidence="5" type="ORF">MA16_Dca001773</name>
</gene>
<keyword evidence="2 5" id="KW-0808">Transferase</keyword>
<feature type="region of interest" description="Disordered" evidence="3">
    <location>
        <begin position="1"/>
        <end position="20"/>
    </location>
</feature>
<dbReference type="AlphaFoldDB" id="A0A2I0XDG4"/>
<dbReference type="InterPro" id="IPR004971">
    <property type="entry name" value="mRNA_G-N7_MeTrfase_dom"/>
</dbReference>
<dbReference type="STRING" id="906689.A0A2I0XDG4"/>
<evidence type="ECO:0000313" key="6">
    <source>
        <dbReference type="Proteomes" id="UP000233837"/>
    </source>
</evidence>
<evidence type="ECO:0000256" key="2">
    <source>
        <dbReference type="ARBA" id="ARBA00022679"/>
    </source>
</evidence>
<protein>
    <submittedName>
        <fullName evidence="5">mRNA cap guanine-N7 methyltransferase 1</fullName>
    </submittedName>
</protein>
<sequence>MKRGYGEPPSASYSSSQLKRKWNSFDESSSFADESTRKARKVADHYSARSNQTLEEREASPIIHLKKLNNWVR</sequence>
<evidence type="ECO:0000259" key="4">
    <source>
        <dbReference type="Pfam" id="PF03291"/>
    </source>
</evidence>
<feature type="domain" description="MRNA cap 0 methyltransferase" evidence="4">
    <location>
        <begin position="34"/>
        <end position="73"/>
    </location>
</feature>
<evidence type="ECO:0000256" key="3">
    <source>
        <dbReference type="SAM" id="MobiDB-lite"/>
    </source>
</evidence>
<accession>A0A2I0XDG4</accession>
<dbReference type="Proteomes" id="UP000233837">
    <property type="component" value="Unassembled WGS sequence"/>
</dbReference>
<keyword evidence="6" id="KW-1185">Reference proteome</keyword>
<dbReference type="EMBL" id="KZ501954">
    <property type="protein sequence ID" value="PKU85942.1"/>
    <property type="molecule type" value="Genomic_DNA"/>
</dbReference>
<reference evidence="5 6" key="1">
    <citation type="journal article" date="2016" name="Sci. Rep.">
        <title>The Dendrobium catenatum Lindl. genome sequence provides insights into polysaccharide synthase, floral development and adaptive evolution.</title>
        <authorList>
            <person name="Zhang G.Q."/>
            <person name="Xu Q."/>
            <person name="Bian C."/>
            <person name="Tsai W.C."/>
            <person name="Yeh C.M."/>
            <person name="Liu K.W."/>
            <person name="Yoshida K."/>
            <person name="Zhang L.S."/>
            <person name="Chang S.B."/>
            <person name="Chen F."/>
            <person name="Shi Y."/>
            <person name="Su Y.Y."/>
            <person name="Zhang Y.Q."/>
            <person name="Chen L.J."/>
            <person name="Yin Y."/>
            <person name="Lin M."/>
            <person name="Huang H."/>
            <person name="Deng H."/>
            <person name="Wang Z.W."/>
            <person name="Zhu S.L."/>
            <person name="Zhao X."/>
            <person name="Deng C."/>
            <person name="Niu S.C."/>
            <person name="Huang J."/>
            <person name="Wang M."/>
            <person name="Liu G.H."/>
            <person name="Yang H.J."/>
            <person name="Xiao X.J."/>
            <person name="Hsiao Y.Y."/>
            <person name="Wu W.L."/>
            <person name="Chen Y.Y."/>
            <person name="Mitsuda N."/>
            <person name="Ohme-Takagi M."/>
            <person name="Luo Y.B."/>
            <person name="Van de Peer Y."/>
            <person name="Liu Z.J."/>
        </authorList>
    </citation>
    <scope>NUCLEOTIDE SEQUENCE [LARGE SCALE GENOMIC DNA]</scope>
    <source>
        <tissue evidence="5">The whole plant</tissue>
    </source>
</reference>
<dbReference type="GO" id="GO:0032259">
    <property type="term" value="P:methylation"/>
    <property type="evidence" value="ECO:0007669"/>
    <property type="project" value="UniProtKB-KW"/>
</dbReference>
<reference evidence="5 6" key="2">
    <citation type="journal article" date="2017" name="Nature">
        <title>The Apostasia genome and the evolution of orchids.</title>
        <authorList>
            <person name="Zhang G.Q."/>
            <person name="Liu K.W."/>
            <person name="Li Z."/>
            <person name="Lohaus R."/>
            <person name="Hsiao Y.Y."/>
            <person name="Niu S.C."/>
            <person name="Wang J.Y."/>
            <person name="Lin Y.C."/>
            <person name="Xu Q."/>
            <person name="Chen L.J."/>
            <person name="Yoshida K."/>
            <person name="Fujiwara S."/>
            <person name="Wang Z.W."/>
            <person name="Zhang Y.Q."/>
            <person name="Mitsuda N."/>
            <person name="Wang M."/>
            <person name="Liu G.H."/>
            <person name="Pecoraro L."/>
            <person name="Huang H.X."/>
            <person name="Xiao X.J."/>
            <person name="Lin M."/>
            <person name="Wu X.Y."/>
            <person name="Wu W.L."/>
            <person name="Chen Y.Y."/>
            <person name="Chang S.B."/>
            <person name="Sakamoto S."/>
            <person name="Ohme-Takagi M."/>
            <person name="Yagi M."/>
            <person name="Zeng S.J."/>
            <person name="Shen C.Y."/>
            <person name="Yeh C.M."/>
            <person name="Luo Y.B."/>
            <person name="Tsai W.C."/>
            <person name="Van de Peer Y."/>
            <person name="Liu Z.J."/>
        </authorList>
    </citation>
    <scope>NUCLEOTIDE SEQUENCE [LARGE SCALE GENOMIC DNA]</scope>
    <source>
        <tissue evidence="5">The whole plant</tissue>
    </source>
</reference>
<evidence type="ECO:0000256" key="1">
    <source>
        <dbReference type="ARBA" id="ARBA00022603"/>
    </source>
</evidence>
<keyword evidence="1 5" id="KW-0489">Methyltransferase</keyword>
<proteinExistence type="predicted"/>
<feature type="region of interest" description="Disordered" evidence="3">
    <location>
        <begin position="26"/>
        <end position="58"/>
    </location>
</feature>
<organism evidence="5 6">
    <name type="scientific">Dendrobium catenatum</name>
    <dbReference type="NCBI Taxonomy" id="906689"/>
    <lineage>
        <taxon>Eukaryota</taxon>
        <taxon>Viridiplantae</taxon>
        <taxon>Streptophyta</taxon>
        <taxon>Embryophyta</taxon>
        <taxon>Tracheophyta</taxon>
        <taxon>Spermatophyta</taxon>
        <taxon>Magnoliopsida</taxon>
        <taxon>Liliopsida</taxon>
        <taxon>Asparagales</taxon>
        <taxon>Orchidaceae</taxon>
        <taxon>Epidendroideae</taxon>
        <taxon>Malaxideae</taxon>
        <taxon>Dendrobiinae</taxon>
        <taxon>Dendrobium</taxon>
    </lineage>
</organism>
<feature type="compositionally biased region" description="Basic and acidic residues" evidence="3">
    <location>
        <begin position="34"/>
        <end position="47"/>
    </location>
</feature>
<dbReference type="GO" id="GO:0008168">
    <property type="term" value="F:methyltransferase activity"/>
    <property type="evidence" value="ECO:0007669"/>
    <property type="project" value="UniProtKB-KW"/>
</dbReference>
<evidence type="ECO:0000313" key="5">
    <source>
        <dbReference type="EMBL" id="PKU85942.1"/>
    </source>
</evidence>
<name>A0A2I0XDG4_9ASPA</name>